<name>A0ABC9YS31_9NOCA</name>
<accession>A0ABC9YS31</accession>
<keyword evidence="1" id="KW-0812">Transmembrane</keyword>
<comment type="caution">
    <text evidence="4">The sequence shown here is derived from an EMBL/GenBank/DDBJ whole genome shotgun (WGS) entry which is preliminary data.</text>
</comment>
<keyword evidence="1" id="KW-1133">Transmembrane helix</keyword>
<organism evidence="4 5">
    <name type="scientific">Nocardia seriolae</name>
    <dbReference type="NCBI Taxonomy" id="37332"/>
    <lineage>
        <taxon>Bacteria</taxon>
        <taxon>Bacillati</taxon>
        <taxon>Actinomycetota</taxon>
        <taxon>Actinomycetes</taxon>
        <taxon>Mycobacteriales</taxon>
        <taxon>Nocardiaceae</taxon>
        <taxon>Nocardia</taxon>
    </lineage>
</organism>
<dbReference type="InterPro" id="IPR005693">
    <property type="entry name" value="Mce"/>
</dbReference>
<dbReference type="AlphaFoldDB" id="A0ABC9YS31"/>
<sequence length="350" mass="36832">MRRASRSDSVGGGGGATGGRVKAAAWRLALFAGVIVVVLMLVLTAIQRPVSGGTETHDAIFTDANGLKVGDDVRMYGVQVGKVKDIGLEGAKARVQVSVKTDAPVYDNSKLAIRYQNLTGQRYIDLQQPPQPGNRIAAGVRIGEDRTVPSFDVTQLFNGLKPVLQTISPEAINQFSASMVALIEGDGSGVGPAMDAIGKLASYVDNRQQVIGTLIRNMSDLSDRLGGRVHYLVPLIKQLSDIFEALNQNIGGLAQFAMTAPSVLRPIDNLLNSLGINSGSDVDALIRQIFPDAKEAVDVFSRLPAVLGAADAALPQSPTGWKPVCSKGTAELPPVVKVLVSGQQVAICNG</sequence>
<dbReference type="PANTHER" id="PTHR33371">
    <property type="entry name" value="INTERMEMBRANE PHOSPHOLIPID TRANSPORT SYSTEM BINDING PROTEIN MLAD-RELATED"/>
    <property type="match status" value="1"/>
</dbReference>
<dbReference type="InterPro" id="IPR003399">
    <property type="entry name" value="Mce/MlaD"/>
</dbReference>
<proteinExistence type="predicted"/>
<evidence type="ECO:0000259" key="3">
    <source>
        <dbReference type="Pfam" id="PF11887"/>
    </source>
</evidence>
<dbReference type="InterPro" id="IPR024516">
    <property type="entry name" value="Mce_C"/>
</dbReference>
<dbReference type="PANTHER" id="PTHR33371:SF17">
    <property type="entry name" value="MCE-FAMILY PROTEIN MCE1B"/>
    <property type="match status" value="1"/>
</dbReference>
<keyword evidence="1" id="KW-0472">Membrane</keyword>
<reference evidence="4 5" key="2">
    <citation type="journal article" date="2016" name="Genome Announc.">
        <title>Draft Genome Sequence of Erythromycin- and Oxytetracycline-Sensitive Nocardia seriolae Strain U-1 (NBRC 110359).</title>
        <authorList>
            <person name="Imajoh M."/>
            <person name="Sukeda M."/>
            <person name="Shimizu M."/>
            <person name="Yamane J."/>
            <person name="Ohnishi K."/>
            <person name="Oshima S."/>
        </authorList>
    </citation>
    <scope>NUCLEOTIDE SEQUENCE [LARGE SCALE GENOMIC DNA]</scope>
    <source>
        <strain evidence="4 5">U-1</strain>
    </source>
</reference>
<keyword evidence="5" id="KW-1185">Reference proteome</keyword>
<protein>
    <submittedName>
        <fullName evidence="4">Mce family protein</fullName>
    </submittedName>
</protein>
<feature type="domain" description="Mce/MlaD" evidence="2">
    <location>
        <begin position="59"/>
        <end position="128"/>
    </location>
</feature>
<dbReference type="EMBL" id="BBYQ01000024">
    <property type="protein sequence ID" value="GAP27893.1"/>
    <property type="molecule type" value="Genomic_DNA"/>
</dbReference>
<evidence type="ECO:0000256" key="1">
    <source>
        <dbReference type="SAM" id="Phobius"/>
    </source>
</evidence>
<dbReference type="Pfam" id="PF02470">
    <property type="entry name" value="MlaD"/>
    <property type="match status" value="1"/>
</dbReference>
<evidence type="ECO:0000259" key="2">
    <source>
        <dbReference type="Pfam" id="PF02470"/>
    </source>
</evidence>
<evidence type="ECO:0000313" key="4">
    <source>
        <dbReference type="EMBL" id="GAP27893.1"/>
    </source>
</evidence>
<dbReference type="RefSeq" id="WP_045436832.1">
    <property type="nucleotide sequence ID" value="NZ_AP028459.1"/>
</dbReference>
<reference evidence="5" key="1">
    <citation type="submission" date="2015-07" db="EMBL/GenBank/DDBJ databases">
        <title>Nocardia seriolae U-1 whole genome shotgun sequence.</title>
        <authorList>
            <person name="Imajoh M."/>
            <person name="Fukumoto Y."/>
            <person name="Sukeda M."/>
            <person name="Yamane J."/>
            <person name="Yamasaki K."/>
            <person name="Shimizu M."/>
            <person name="Ohnishi K."/>
            <person name="Oshima S."/>
        </authorList>
    </citation>
    <scope>NUCLEOTIDE SEQUENCE [LARGE SCALE GENOMIC DNA]</scope>
    <source>
        <strain evidence="5">U-1</strain>
    </source>
</reference>
<feature type="transmembrane region" description="Helical" evidence="1">
    <location>
        <begin position="28"/>
        <end position="46"/>
    </location>
</feature>
<gene>
    <name evidence="4" type="ORF">NSK11_contig00024-0058</name>
</gene>
<dbReference type="Proteomes" id="UP000037179">
    <property type="component" value="Unassembled WGS sequence"/>
</dbReference>
<dbReference type="InterPro" id="IPR052336">
    <property type="entry name" value="MlaD_Phospholipid_Transporter"/>
</dbReference>
<dbReference type="NCBIfam" id="TIGR00996">
    <property type="entry name" value="Mtu_fam_mce"/>
    <property type="match status" value="1"/>
</dbReference>
<feature type="domain" description="Mammalian cell entry C-terminal" evidence="3">
    <location>
        <begin position="134"/>
        <end position="271"/>
    </location>
</feature>
<dbReference type="Pfam" id="PF11887">
    <property type="entry name" value="Mce4_CUP1"/>
    <property type="match status" value="1"/>
</dbReference>
<evidence type="ECO:0000313" key="5">
    <source>
        <dbReference type="Proteomes" id="UP000037179"/>
    </source>
</evidence>